<name>A0A7M7L0H0_APIME</name>
<accession>A0A8B8GUF5</accession>
<dbReference type="GeneID" id="113218640"/>
<dbReference type="Proteomes" id="UP000005203">
    <property type="component" value="Linkage group LG3"/>
</dbReference>
<dbReference type="KEGG" id="ame:113218640"/>
<reference evidence="2" key="1">
    <citation type="submission" date="2021-01" db="UniProtKB">
        <authorList>
            <consortium name="EnsemblMetazoa"/>
        </authorList>
    </citation>
    <scope>IDENTIFICATION</scope>
    <source>
        <strain evidence="2">DH4</strain>
    </source>
</reference>
<reference evidence="4" key="2">
    <citation type="submission" date="2025-04" db="UniProtKB">
        <authorList>
            <consortium name="RefSeq"/>
        </authorList>
    </citation>
    <scope>IDENTIFICATION</scope>
    <source>
        <strain evidence="4">DH4</strain>
        <tissue evidence="4">Whole body</tissue>
    </source>
</reference>
<sequence>MIERALPIFPPLFADHEKEGYDKLWPMKKRARARVRAGARARRASGFVEEGGKRRRRGGTSNTDKRSTLDLMLADINGNLADLRSEAMASQRFCLRWNNHQSNLLSVFDQLPMTSRSSTLHWPSRASYSGHIRWCCGVYLTFR</sequence>
<keyword evidence="3" id="KW-1185">Reference proteome</keyword>
<gene>
    <name evidence="4" type="primary">LOC113218640</name>
</gene>
<organism evidence="2">
    <name type="scientific">Apis mellifera</name>
    <name type="common">Honeybee</name>
    <dbReference type="NCBI Taxonomy" id="7460"/>
    <lineage>
        <taxon>Eukaryota</taxon>
        <taxon>Metazoa</taxon>
        <taxon>Ecdysozoa</taxon>
        <taxon>Arthropoda</taxon>
        <taxon>Hexapoda</taxon>
        <taxon>Insecta</taxon>
        <taxon>Pterygota</taxon>
        <taxon>Neoptera</taxon>
        <taxon>Endopterygota</taxon>
        <taxon>Hymenoptera</taxon>
        <taxon>Apocrita</taxon>
        <taxon>Aculeata</taxon>
        <taxon>Apoidea</taxon>
        <taxon>Anthophila</taxon>
        <taxon>Apidae</taxon>
        <taxon>Apis</taxon>
    </lineage>
</organism>
<dbReference type="RefSeq" id="XP_026295436.1">
    <property type="nucleotide sequence ID" value="XM_026439651.1"/>
</dbReference>
<protein>
    <submittedName>
        <fullName evidence="4">Protein bric-a-brac 1-like</fullName>
    </submittedName>
</protein>
<dbReference type="EnsemblMetazoa" id="XM_026439651">
    <property type="protein sequence ID" value="XP_026295436"/>
    <property type="gene ID" value="LOC113218640"/>
</dbReference>
<dbReference type="AlphaFoldDB" id="A0A7M7L0H0"/>
<accession>A0A7M7L0H0</accession>
<evidence type="ECO:0000313" key="3">
    <source>
        <dbReference type="Proteomes" id="UP000005203"/>
    </source>
</evidence>
<evidence type="ECO:0000313" key="2">
    <source>
        <dbReference type="EnsemblMetazoa" id="XP_026295436"/>
    </source>
</evidence>
<evidence type="ECO:0000256" key="1">
    <source>
        <dbReference type="SAM" id="MobiDB-lite"/>
    </source>
</evidence>
<proteinExistence type="predicted"/>
<evidence type="ECO:0000313" key="4">
    <source>
        <dbReference type="RefSeq" id="XP_026295436.1"/>
    </source>
</evidence>
<feature type="region of interest" description="Disordered" evidence="1">
    <location>
        <begin position="44"/>
        <end position="65"/>
    </location>
</feature>